<dbReference type="EMBL" id="JANIPJ010000003">
    <property type="protein sequence ID" value="MCR2803578.1"/>
    <property type="molecule type" value="Genomic_DNA"/>
</dbReference>
<reference evidence="2" key="1">
    <citation type="submission" date="2022-08" db="EMBL/GenBank/DDBJ databases">
        <title>The genomic sequence of strain Paenibacillus sp. SCIV0701.</title>
        <authorList>
            <person name="Zhao H."/>
        </authorList>
    </citation>
    <scope>NUCLEOTIDE SEQUENCE</scope>
    <source>
        <strain evidence="2">SCIV0701</strain>
    </source>
</reference>
<protein>
    <submittedName>
        <fullName evidence="2">Uncharacterized protein</fullName>
    </submittedName>
</protein>
<dbReference type="RefSeq" id="WP_257443979.1">
    <property type="nucleotide sequence ID" value="NZ_JANIPJ010000003.1"/>
</dbReference>
<dbReference type="Proteomes" id="UP001141950">
    <property type="component" value="Unassembled WGS sequence"/>
</dbReference>
<gene>
    <name evidence="2" type="ORF">NQZ67_06735</name>
</gene>
<evidence type="ECO:0000313" key="3">
    <source>
        <dbReference type="Proteomes" id="UP001141950"/>
    </source>
</evidence>
<name>A0A9X2MKG1_9BACL</name>
<accession>A0A9X2MKG1</accession>
<keyword evidence="3" id="KW-1185">Reference proteome</keyword>
<sequence>MFGWCAHVKIIKNEGTVIIGNIKQYAPSTNSVTNESSGSETGTGDTEAGVSGRLSRKGKRGRGKACRQGRGKRRAGGKGKRGKPWTAWTCG</sequence>
<proteinExistence type="predicted"/>
<evidence type="ECO:0000256" key="1">
    <source>
        <dbReference type="SAM" id="MobiDB-lite"/>
    </source>
</evidence>
<evidence type="ECO:0000313" key="2">
    <source>
        <dbReference type="EMBL" id="MCR2803578.1"/>
    </source>
</evidence>
<comment type="caution">
    <text evidence="2">The sequence shown here is derived from an EMBL/GenBank/DDBJ whole genome shotgun (WGS) entry which is preliminary data.</text>
</comment>
<feature type="region of interest" description="Disordered" evidence="1">
    <location>
        <begin position="24"/>
        <end position="91"/>
    </location>
</feature>
<dbReference type="AlphaFoldDB" id="A0A9X2MKG1"/>
<organism evidence="2 3">
    <name type="scientific">Paenibacillus soyae</name>
    <dbReference type="NCBI Taxonomy" id="2969249"/>
    <lineage>
        <taxon>Bacteria</taxon>
        <taxon>Bacillati</taxon>
        <taxon>Bacillota</taxon>
        <taxon>Bacilli</taxon>
        <taxon>Bacillales</taxon>
        <taxon>Paenibacillaceae</taxon>
        <taxon>Paenibacillus</taxon>
    </lineage>
</organism>
<feature type="compositionally biased region" description="Polar residues" evidence="1">
    <location>
        <begin position="26"/>
        <end position="44"/>
    </location>
</feature>
<feature type="compositionally biased region" description="Basic residues" evidence="1">
    <location>
        <begin position="54"/>
        <end position="83"/>
    </location>
</feature>